<gene>
    <name evidence="2" type="ORF">FISHEDRAFT_76855</name>
</gene>
<name>A0A0D7A5J6_9AGAR</name>
<evidence type="ECO:0008006" key="4">
    <source>
        <dbReference type="Google" id="ProtNLM"/>
    </source>
</evidence>
<sequence length="1869" mass="208327">MLDKLLSECTDFPMLTALHVSAYRSSDDEDAPEYCALPPALLESGCLSRLRSVFFNNVAFTRWDLLKNLTMLNLDSSSDWDDTSQEVDSHELLALLQRSPQLQYLSLDRSHLPSDPNLLGAASSSLGSRVQLNALAELKLRGSVYALNTFLTCIDFPPSTSLSLILAALDHGSVCKAILPRLTPVLNHRNVPPVRMLRFEGALDSYMSVEGHEDERFSHASLLDEGHFRFTTYPSTHATTRRILTKFIHSFSLRSVTHVDFSSIVKVEGQFSRTTFAALFREMLWVKHIRIGVNNAMVAMLYGLIDVLQRNGKGLWGRRRRLLASHGPIRLTHLHLLPGHKGRRISEVHLDDSDEEAALYDELTIFLRSYQDLDIPTKPRGECWNTLDFDQPRTFGAGTFTAGILDPTIRRRISRLVKTLLIVGHDWSDRDERSMDLLTPPSTSHRSEKENRDALRLDAYQDDATTTRVSFPAAADLARIHTLDPLSPFRVKRSATNQTPAKSILKKGTALHPQQQELARDVTPEPSEPLLDGHYLERFVAIIVCAEASLRDLIEAYSILAARLRQCVEMTTNTDKSWPLLEPIRNDTGAFVAALVRDLAHAFEEPGTLDDNDALKVAQLPTPTKSPCKKSMSAEQVKQSRDLATVAHAVLKLLAVLFTFPALLHPELGDILTQVLALPLAPSLPTLNSRKTCALAIHVLQVQRLPKSALLPAKDRIAYAIRRGIDGELGKEGKKGAVTDGLRAIHDLSMEQPAVFVPAFNTILESLLENLLVPGVNVRLQATHALGGYAYGSSMIQSSDVHKSIAESVAEFIMTPSQVLSSSSSSQKSNDSDIVRALRMALDNESPMHVTQGPVWAVIVLSSFIVLLGPAIFTNSNVHDIIWSLIRHGLRDGRSPPMRSLFTILWRALIWAFFHPGYPGATNDARLWEEEEDRHWIRMRQVLEFGNGGNLIAALFGSSAFLSERTLRKTFGVLESMVARPSTRKSAVRVLGRLLEAGAEPEKVSKDCGKNDSTVWDLQRLLPVSLFSALPGLLSVVGFTAESLREPFNELLYECPDETAIRPFAKDDFVQQGWIIDRMLDVWYKSFNGIPIDLDRFPNFSHKTILERLIRIKLECHNADGDDEEITSFFMKVVNTLILVLEDNRVVVAVPKGEGDGTARKLTTGRLKSVVVTSCWSSVRNLAPRELLNRPARVLLTWLVNADGMCYPPAGQIHGIWSDFCASVLAVCDVDLLREFWSLGLFKPKAWPAPIRQFVWTRFAQIWKAMESTTWEQTAMLLAVPFTSKSGWESSLDPDLWKECLQHACRQAMDFSGFDSGVVSDFIAETIFQDYCPTMTRALFRAGDLLLSNLDMAAVSEGPTYVWEIVNEALQCGYPPDANTMLPSAWMLQSLRRVLQDCTADMLSGLLQSLENGLSTWIADECDIWTAEHYVYHWIPLYEDILNAIRYWLPRSIDMLRSVSGLLHSAFIGRHHKDSPFAEAFKDFWISYTDELEAPAEGWPADLQACLEATGIFVPAQEVDENDQAAVDLKFPITSFVPYCTTQTRPQTPPPLVFSCPSTPAAKTPCDSVLRRPSKSTRSALSPIKLLTPARSPLGSSTKRRRIEGTIDKENLLENDEEYVELGIKPINFFKRGRDDEQEYNRVSKKLRFDPISAPSMPDISVDLGKDVDVERQLKSGEASPHPGDEKMQTKYPQGSGSKRYFLDAVVIPLRRLPPRMRRTRSTPVPELPPATPSAKSGQRRSLTFTIRSGKRRRDSNDVGARSDEDFDGKLMLFCGNAKKCSLTLLDSDPPSSDSDPPTSDDFIGQVTPHHLVSPTVSARYLCAGASSAADDDSDDDDGSDDLPSSPSRRVLSRRLERAASARLTATSK</sequence>
<dbReference type="InterPro" id="IPR016024">
    <property type="entry name" value="ARM-type_fold"/>
</dbReference>
<accession>A0A0D7A5J6</accession>
<feature type="region of interest" description="Disordered" evidence="1">
    <location>
        <begin position="1713"/>
        <end position="1763"/>
    </location>
</feature>
<dbReference type="Proteomes" id="UP000054144">
    <property type="component" value="Unassembled WGS sequence"/>
</dbReference>
<feature type="region of interest" description="Disordered" evidence="1">
    <location>
        <begin position="1786"/>
        <end position="1807"/>
    </location>
</feature>
<feature type="region of interest" description="Disordered" evidence="1">
    <location>
        <begin position="1826"/>
        <end position="1869"/>
    </location>
</feature>
<dbReference type="SUPFAM" id="SSF48371">
    <property type="entry name" value="ARM repeat"/>
    <property type="match status" value="1"/>
</dbReference>
<organism evidence="2 3">
    <name type="scientific">Fistulina hepatica ATCC 64428</name>
    <dbReference type="NCBI Taxonomy" id="1128425"/>
    <lineage>
        <taxon>Eukaryota</taxon>
        <taxon>Fungi</taxon>
        <taxon>Dikarya</taxon>
        <taxon>Basidiomycota</taxon>
        <taxon>Agaricomycotina</taxon>
        <taxon>Agaricomycetes</taxon>
        <taxon>Agaricomycetidae</taxon>
        <taxon>Agaricales</taxon>
        <taxon>Fistulinaceae</taxon>
        <taxon>Fistulina</taxon>
    </lineage>
</organism>
<evidence type="ECO:0000313" key="2">
    <source>
        <dbReference type="EMBL" id="KIY45181.1"/>
    </source>
</evidence>
<feature type="compositionally biased region" description="Polar residues" evidence="1">
    <location>
        <begin position="1734"/>
        <end position="1747"/>
    </location>
</feature>
<proteinExistence type="predicted"/>
<dbReference type="OrthoDB" id="2591260at2759"/>
<feature type="region of interest" description="Disordered" evidence="1">
    <location>
        <begin position="432"/>
        <end position="453"/>
    </location>
</feature>
<feature type="region of interest" description="Disordered" evidence="1">
    <location>
        <begin position="1676"/>
        <end position="1697"/>
    </location>
</feature>
<feature type="compositionally biased region" description="Acidic residues" evidence="1">
    <location>
        <begin position="1830"/>
        <end position="1841"/>
    </location>
</feature>
<keyword evidence="3" id="KW-1185">Reference proteome</keyword>
<evidence type="ECO:0000313" key="3">
    <source>
        <dbReference type="Proteomes" id="UP000054144"/>
    </source>
</evidence>
<evidence type="ECO:0000256" key="1">
    <source>
        <dbReference type="SAM" id="MobiDB-lite"/>
    </source>
</evidence>
<protein>
    <recommendedName>
        <fullName evidence="4">Telomere-associated protein Rif1 N-terminal domain-containing protein</fullName>
    </recommendedName>
</protein>
<feature type="compositionally biased region" description="Low complexity" evidence="1">
    <location>
        <begin position="1786"/>
        <end position="1802"/>
    </location>
</feature>
<reference evidence="2 3" key="1">
    <citation type="journal article" date="2015" name="Fungal Genet. Biol.">
        <title>Evolution of novel wood decay mechanisms in Agaricales revealed by the genome sequences of Fistulina hepatica and Cylindrobasidium torrendii.</title>
        <authorList>
            <person name="Floudas D."/>
            <person name="Held B.W."/>
            <person name="Riley R."/>
            <person name="Nagy L.G."/>
            <person name="Koehler G."/>
            <person name="Ransdell A.S."/>
            <person name="Younus H."/>
            <person name="Chow J."/>
            <person name="Chiniquy J."/>
            <person name="Lipzen A."/>
            <person name="Tritt A."/>
            <person name="Sun H."/>
            <person name="Haridas S."/>
            <person name="LaButti K."/>
            <person name="Ohm R.A."/>
            <person name="Kues U."/>
            <person name="Blanchette R.A."/>
            <person name="Grigoriev I.V."/>
            <person name="Minto R.E."/>
            <person name="Hibbett D.S."/>
        </authorList>
    </citation>
    <scope>NUCLEOTIDE SEQUENCE [LARGE SCALE GENOMIC DNA]</scope>
    <source>
        <strain evidence="2 3">ATCC 64428</strain>
    </source>
</reference>
<dbReference type="EMBL" id="KN882061">
    <property type="protein sequence ID" value="KIY45181.1"/>
    <property type="molecule type" value="Genomic_DNA"/>
</dbReference>